<dbReference type="SUPFAM" id="SSF55424">
    <property type="entry name" value="FAD/NAD-linked reductases, dimerisation (C-terminal) domain"/>
    <property type="match status" value="1"/>
</dbReference>
<dbReference type="Gene3D" id="3.40.250.10">
    <property type="entry name" value="Rhodanese-like domain"/>
    <property type="match status" value="1"/>
</dbReference>
<evidence type="ECO:0000256" key="2">
    <source>
        <dbReference type="ARBA" id="ARBA00009130"/>
    </source>
</evidence>
<organism evidence="9 10">
    <name type="scientific">Isoptericola chiayiensis</name>
    <dbReference type="NCBI Taxonomy" id="579446"/>
    <lineage>
        <taxon>Bacteria</taxon>
        <taxon>Bacillati</taxon>
        <taxon>Actinomycetota</taxon>
        <taxon>Actinomycetes</taxon>
        <taxon>Micrococcales</taxon>
        <taxon>Promicromonosporaceae</taxon>
        <taxon>Isoptericola</taxon>
    </lineage>
</organism>
<evidence type="ECO:0000256" key="6">
    <source>
        <dbReference type="ARBA" id="ARBA00023284"/>
    </source>
</evidence>
<feature type="region of interest" description="Disordered" evidence="7">
    <location>
        <begin position="235"/>
        <end position="254"/>
    </location>
</feature>
<dbReference type="PRINTS" id="PR00368">
    <property type="entry name" value="FADPNR"/>
</dbReference>
<dbReference type="InterPro" id="IPR036873">
    <property type="entry name" value="Rhodanese-like_dom_sf"/>
</dbReference>
<keyword evidence="6" id="KW-0676">Redox-active center</keyword>
<evidence type="ECO:0000313" key="9">
    <source>
        <dbReference type="EMBL" id="GAA4723287.1"/>
    </source>
</evidence>
<dbReference type="SMART" id="SM00450">
    <property type="entry name" value="RHOD"/>
    <property type="match status" value="1"/>
</dbReference>
<name>A0ABP8YAV9_9MICO</name>
<comment type="similarity">
    <text evidence="2">Belongs to the class-III pyridine nucleotide-disulfide oxidoreductase family.</text>
</comment>
<dbReference type="InterPro" id="IPR004099">
    <property type="entry name" value="Pyr_nucl-diS_OxRdtase_dimer"/>
</dbReference>
<keyword evidence="3" id="KW-0285">Flavoprotein</keyword>
<dbReference type="Pfam" id="PF02852">
    <property type="entry name" value="Pyr_redox_dim"/>
    <property type="match status" value="1"/>
</dbReference>
<dbReference type="InterPro" id="IPR001763">
    <property type="entry name" value="Rhodanese-like_dom"/>
</dbReference>
<evidence type="ECO:0000256" key="5">
    <source>
        <dbReference type="ARBA" id="ARBA00023002"/>
    </source>
</evidence>
<dbReference type="InterPro" id="IPR016156">
    <property type="entry name" value="FAD/NAD-linked_Rdtase_dimer_sf"/>
</dbReference>
<dbReference type="PROSITE" id="PS50206">
    <property type="entry name" value="RHODANESE_3"/>
    <property type="match status" value="1"/>
</dbReference>
<evidence type="ECO:0000256" key="7">
    <source>
        <dbReference type="SAM" id="MobiDB-lite"/>
    </source>
</evidence>
<dbReference type="InterPro" id="IPR023753">
    <property type="entry name" value="FAD/NAD-binding_dom"/>
</dbReference>
<accession>A0ABP8YAV9</accession>
<keyword evidence="4" id="KW-0274">FAD</keyword>
<dbReference type="EMBL" id="BAABID010000006">
    <property type="protein sequence ID" value="GAA4723287.1"/>
    <property type="molecule type" value="Genomic_DNA"/>
</dbReference>
<dbReference type="InterPro" id="IPR036188">
    <property type="entry name" value="FAD/NAD-bd_sf"/>
</dbReference>
<dbReference type="RefSeq" id="WP_172150946.1">
    <property type="nucleotide sequence ID" value="NZ_BAABID010000006.1"/>
</dbReference>
<dbReference type="Gene3D" id="3.50.50.60">
    <property type="entry name" value="FAD/NAD(P)-binding domain"/>
    <property type="match status" value="2"/>
</dbReference>
<dbReference type="Pfam" id="PF00581">
    <property type="entry name" value="Rhodanese"/>
    <property type="match status" value="1"/>
</dbReference>
<comment type="cofactor">
    <cofactor evidence="1">
        <name>FAD</name>
        <dbReference type="ChEBI" id="CHEBI:57692"/>
    </cofactor>
</comment>
<dbReference type="PRINTS" id="PR00411">
    <property type="entry name" value="PNDRDTASEI"/>
</dbReference>
<dbReference type="Proteomes" id="UP001500956">
    <property type="component" value="Unassembled WGS sequence"/>
</dbReference>
<dbReference type="SUPFAM" id="SSF52821">
    <property type="entry name" value="Rhodanese/Cell cycle control phosphatase"/>
    <property type="match status" value="1"/>
</dbReference>
<keyword evidence="5" id="KW-0560">Oxidoreductase</keyword>
<dbReference type="PANTHER" id="PTHR43429:SF1">
    <property type="entry name" value="NAD(P)H SULFUR OXIDOREDUCTASE (COA-DEPENDENT)"/>
    <property type="match status" value="1"/>
</dbReference>
<dbReference type="PANTHER" id="PTHR43429">
    <property type="entry name" value="PYRIDINE NUCLEOTIDE-DISULFIDE OXIDOREDUCTASE DOMAIN-CONTAINING"/>
    <property type="match status" value="1"/>
</dbReference>
<reference evidence="10" key="1">
    <citation type="journal article" date="2019" name="Int. J. Syst. Evol. Microbiol.">
        <title>The Global Catalogue of Microorganisms (GCM) 10K type strain sequencing project: providing services to taxonomists for standard genome sequencing and annotation.</title>
        <authorList>
            <consortium name="The Broad Institute Genomics Platform"/>
            <consortium name="The Broad Institute Genome Sequencing Center for Infectious Disease"/>
            <person name="Wu L."/>
            <person name="Ma J."/>
        </authorList>
    </citation>
    <scope>NUCLEOTIDE SEQUENCE [LARGE SCALE GENOMIC DNA]</scope>
    <source>
        <strain evidence="10">JCM 18063</strain>
    </source>
</reference>
<proteinExistence type="inferred from homology"/>
<dbReference type="InterPro" id="IPR050260">
    <property type="entry name" value="FAD-bd_OxRdtase"/>
</dbReference>
<evidence type="ECO:0000259" key="8">
    <source>
        <dbReference type="PROSITE" id="PS50206"/>
    </source>
</evidence>
<evidence type="ECO:0000313" key="10">
    <source>
        <dbReference type="Proteomes" id="UP001500956"/>
    </source>
</evidence>
<evidence type="ECO:0000256" key="3">
    <source>
        <dbReference type="ARBA" id="ARBA00022630"/>
    </source>
</evidence>
<dbReference type="SUPFAM" id="SSF51905">
    <property type="entry name" value="FAD/NAD(P)-binding domain"/>
    <property type="match status" value="2"/>
</dbReference>
<dbReference type="Pfam" id="PF07992">
    <property type="entry name" value="Pyr_redox_2"/>
    <property type="match status" value="1"/>
</dbReference>
<gene>
    <name evidence="9" type="ORF">GCM10023216_10970</name>
</gene>
<feature type="domain" description="Rhodanese" evidence="8">
    <location>
        <begin position="486"/>
        <end position="574"/>
    </location>
</feature>
<evidence type="ECO:0000256" key="4">
    <source>
        <dbReference type="ARBA" id="ARBA00022827"/>
    </source>
</evidence>
<sequence length="577" mass="60665">MTERLKIVVVGSVAAGTSAAAKARRGSEDAEIVVYERDTDISYSGCGLPYYLGGRVETIDVLTPRDAAWFAKRYGIDVRTGHEVTGVDTAARTVTVRDLASGETFTDDYDELVLATGVSPVVPPLPGVDADGVFTLRNPSDATAIREWIENRGARRAVIVGAGYIGLETAEQLTERGLDVTVVEMEAHSMPRMDADVADRVDDELRSRGVELLTRARVTSIETSDDGAARAVRVEAGAEPGSGPGSGSGDAERTVETDLVVVAVGVRPNLDLARAAGVRVGESGAIAVDPAGRTSADHVWAVGDVAESFDLITGDPAWVPLGSTANKTGRIAGDALTGGDLEHRGILGTSIVRVFDLAVAQTGLTEDRARAAGFDPVVVHNIKPDRPAYLGGQEMLIKAVADRRTGRLLGAQAVGPSGVDKRIDVLATAITFGAKAEDLFHLDLAYAPTYATTKDPVHYTGMALDGAISGRAALVSASELDRRRDGGEQVQVVDVRSAKDRAKSAVDDSVHIPLAELRARADELDPALPTVTYCNKGVTGNAGQNVLRGRGFADVANLSGGNKTYQRHVRGRSAEGR</sequence>
<comment type="caution">
    <text evidence="9">The sequence shown here is derived from an EMBL/GenBank/DDBJ whole genome shotgun (WGS) entry which is preliminary data.</text>
</comment>
<evidence type="ECO:0000256" key="1">
    <source>
        <dbReference type="ARBA" id="ARBA00001974"/>
    </source>
</evidence>
<keyword evidence="10" id="KW-1185">Reference proteome</keyword>
<protein>
    <submittedName>
        <fullName evidence="9">FAD-dependent oxidoreductase</fullName>
    </submittedName>
</protein>